<dbReference type="InterPro" id="IPR013655">
    <property type="entry name" value="PAS_fold_3"/>
</dbReference>
<evidence type="ECO:0000256" key="2">
    <source>
        <dbReference type="ARBA" id="ARBA00012438"/>
    </source>
</evidence>
<evidence type="ECO:0000259" key="12">
    <source>
        <dbReference type="PROSITE" id="PS50112"/>
    </source>
</evidence>
<dbReference type="RefSeq" id="WP_122919658.1">
    <property type="nucleotide sequence ID" value="NZ_RHHQ01000015.1"/>
</dbReference>
<dbReference type="PROSITE" id="PS50112">
    <property type="entry name" value="PAS"/>
    <property type="match status" value="2"/>
</dbReference>
<dbReference type="GO" id="GO:0005524">
    <property type="term" value="F:ATP binding"/>
    <property type="evidence" value="ECO:0007669"/>
    <property type="project" value="UniProtKB-KW"/>
</dbReference>
<evidence type="ECO:0000256" key="10">
    <source>
        <dbReference type="SAM" id="Phobius"/>
    </source>
</evidence>
<dbReference type="Gene3D" id="3.30.565.10">
    <property type="entry name" value="Histidine kinase-like ATPase, C-terminal domain"/>
    <property type="match status" value="1"/>
</dbReference>
<dbReference type="Gene3D" id="1.10.287.130">
    <property type="match status" value="1"/>
</dbReference>
<keyword evidence="9" id="KW-0902">Two-component regulatory system</keyword>
<comment type="catalytic activity">
    <reaction evidence="1">
        <text>ATP + protein L-histidine = ADP + protein N-phospho-L-histidine.</text>
        <dbReference type="EC" id="2.7.13.3"/>
    </reaction>
</comment>
<dbReference type="GO" id="GO:0000155">
    <property type="term" value="F:phosphorelay sensor kinase activity"/>
    <property type="evidence" value="ECO:0007669"/>
    <property type="project" value="InterPro"/>
</dbReference>
<keyword evidence="15" id="KW-1185">Reference proteome</keyword>
<reference evidence="14 15" key="1">
    <citation type="submission" date="2018-10" db="EMBL/GenBank/DDBJ databases">
        <title>Phylogenomics of Brevibacillus.</title>
        <authorList>
            <person name="Dunlap C."/>
        </authorList>
    </citation>
    <scope>NUCLEOTIDE SEQUENCE [LARGE SCALE GENOMIC DNA]</scope>
    <source>
        <strain evidence="14 15">JCM 15716</strain>
    </source>
</reference>
<dbReference type="PRINTS" id="PR00344">
    <property type="entry name" value="BCTRLSENSOR"/>
</dbReference>
<evidence type="ECO:0000313" key="14">
    <source>
        <dbReference type="EMBL" id="RNB85173.1"/>
    </source>
</evidence>
<dbReference type="CDD" id="cd00130">
    <property type="entry name" value="PAS"/>
    <property type="match status" value="1"/>
</dbReference>
<dbReference type="PANTHER" id="PTHR43065:SF34">
    <property type="entry name" value="SPORULATION KINASE A"/>
    <property type="match status" value="1"/>
</dbReference>
<dbReference type="FunFam" id="1.10.287.130:FF:000040">
    <property type="entry name" value="PAS domain-containing sensor histidine kinase"/>
    <property type="match status" value="1"/>
</dbReference>
<dbReference type="InterPro" id="IPR005467">
    <property type="entry name" value="His_kinase_dom"/>
</dbReference>
<dbReference type="InterPro" id="IPR036890">
    <property type="entry name" value="HATPase_C_sf"/>
</dbReference>
<organism evidence="14 15">
    <name type="scientific">Brevibacillus fluminis</name>
    <dbReference type="NCBI Taxonomy" id="511487"/>
    <lineage>
        <taxon>Bacteria</taxon>
        <taxon>Bacillati</taxon>
        <taxon>Bacillota</taxon>
        <taxon>Bacilli</taxon>
        <taxon>Bacillales</taxon>
        <taxon>Paenibacillaceae</taxon>
        <taxon>Brevibacillus</taxon>
    </lineage>
</organism>
<accession>A0A3M8DB31</accession>
<dbReference type="PROSITE" id="PS50109">
    <property type="entry name" value="HIS_KIN"/>
    <property type="match status" value="1"/>
</dbReference>
<dbReference type="Proteomes" id="UP000271031">
    <property type="component" value="Unassembled WGS sequence"/>
</dbReference>
<protein>
    <recommendedName>
        <fullName evidence="2">histidine kinase</fullName>
        <ecNumber evidence="2">2.7.13.3</ecNumber>
    </recommendedName>
</protein>
<dbReference type="InterPro" id="IPR035965">
    <property type="entry name" value="PAS-like_dom_sf"/>
</dbReference>
<keyword evidence="3" id="KW-0597">Phosphoprotein</keyword>
<evidence type="ECO:0000313" key="15">
    <source>
        <dbReference type="Proteomes" id="UP000271031"/>
    </source>
</evidence>
<evidence type="ECO:0000259" key="11">
    <source>
        <dbReference type="PROSITE" id="PS50109"/>
    </source>
</evidence>
<evidence type="ECO:0000256" key="7">
    <source>
        <dbReference type="ARBA" id="ARBA00022840"/>
    </source>
</evidence>
<evidence type="ECO:0000256" key="6">
    <source>
        <dbReference type="ARBA" id="ARBA00022777"/>
    </source>
</evidence>
<dbReference type="InterPro" id="IPR001610">
    <property type="entry name" value="PAC"/>
</dbReference>
<keyword evidence="10" id="KW-0472">Membrane</keyword>
<dbReference type="InterPro" id="IPR013656">
    <property type="entry name" value="PAS_4"/>
</dbReference>
<keyword evidence="7" id="KW-0067">ATP-binding</keyword>
<dbReference type="GO" id="GO:0030435">
    <property type="term" value="P:sporulation resulting in formation of a cellular spore"/>
    <property type="evidence" value="ECO:0007669"/>
    <property type="project" value="UniProtKB-KW"/>
</dbReference>
<dbReference type="EC" id="2.7.13.3" evidence="2"/>
<dbReference type="Pfam" id="PF08448">
    <property type="entry name" value="PAS_4"/>
    <property type="match status" value="1"/>
</dbReference>
<dbReference type="PROSITE" id="PS50113">
    <property type="entry name" value="PAC"/>
    <property type="match status" value="1"/>
</dbReference>
<evidence type="ECO:0000256" key="4">
    <source>
        <dbReference type="ARBA" id="ARBA00022679"/>
    </source>
</evidence>
<dbReference type="Pfam" id="PF08447">
    <property type="entry name" value="PAS_3"/>
    <property type="match status" value="1"/>
</dbReference>
<dbReference type="SMART" id="SM00388">
    <property type="entry name" value="HisKA"/>
    <property type="match status" value="1"/>
</dbReference>
<proteinExistence type="predicted"/>
<dbReference type="Pfam" id="PF00512">
    <property type="entry name" value="HisKA"/>
    <property type="match status" value="1"/>
</dbReference>
<comment type="caution">
    <text evidence="14">The sequence shown here is derived from an EMBL/GenBank/DDBJ whole genome shotgun (WGS) entry which is preliminary data.</text>
</comment>
<evidence type="ECO:0000259" key="13">
    <source>
        <dbReference type="PROSITE" id="PS50113"/>
    </source>
</evidence>
<evidence type="ECO:0000256" key="5">
    <source>
        <dbReference type="ARBA" id="ARBA00022741"/>
    </source>
</evidence>
<dbReference type="SUPFAM" id="SSF55874">
    <property type="entry name" value="ATPase domain of HSP90 chaperone/DNA topoisomerase II/histidine kinase"/>
    <property type="match status" value="1"/>
</dbReference>
<feature type="domain" description="PAC" evidence="13">
    <location>
        <begin position="294"/>
        <end position="345"/>
    </location>
</feature>
<dbReference type="PANTHER" id="PTHR43065">
    <property type="entry name" value="SENSOR HISTIDINE KINASE"/>
    <property type="match status" value="1"/>
</dbReference>
<keyword evidence="10" id="KW-1133">Transmembrane helix</keyword>
<gene>
    <name evidence="14" type="ORF">EDM56_19905</name>
</gene>
<dbReference type="InterPro" id="IPR000700">
    <property type="entry name" value="PAS-assoc_C"/>
</dbReference>
<dbReference type="SMART" id="SM00091">
    <property type="entry name" value="PAS"/>
    <property type="match status" value="2"/>
</dbReference>
<dbReference type="SMART" id="SM00387">
    <property type="entry name" value="HATPase_c"/>
    <property type="match status" value="1"/>
</dbReference>
<dbReference type="InterPro" id="IPR003594">
    <property type="entry name" value="HATPase_dom"/>
</dbReference>
<dbReference type="CDD" id="cd00082">
    <property type="entry name" value="HisKA"/>
    <property type="match status" value="1"/>
</dbReference>
<evidence type="ECO:0000256" key="8">
    <source>
        <dbReference type="ARBA" id="ARBA00022969"/>
    </source>
</evidence>
<feature type="domain" description="PAS" evidence="12">
    <location>
        <begin position="220"/>
        <end position="293"/>
    </location>
</feature>
<dbReference type="SUPFAM" id="SSF47384">
    <property type="entry name" value="Homodimeric domain of signal transducing histidine kinase"/>
    <property type="match status" value="1"/>
</dbReference>
<feature type="domain" description="PAS" evidence="12">
    <location>
        <begin position="135"/>
        <end position="170"/>
    </location>
</feature>
<name>A0A3M8DB31_9BACL</name>
<dbReference type="InterPro" id="IPR004358">
    <property type="entry name" value="Sig_transdc_His_kin-like_C"/>
</dbReference>
<dbReference type="Gene3D" id="3.30.450.20">
    <property type="entry name" value="PAS domain"/>
    <property type="match status" value="2"/>
</dbReference>
<dbReference type="EMBL" id="RHHQ01000015">
    <property type="protein sequence ID" value="RNB85173.1"/>
    <property type="molecule type" value="Genomic_DNA"/>
</dbReference>
<dbReference type="AlphaFoldDB" id="A0A3M8DB31"/>
<dbReference type="InterPro" id="IPR000014">
    <property type="entry name" value="PAS"/>
</dbReference>
<feature type="domain" description="Histidine kinase" evidence="11">
    <location>
        <begin position="358"/>
        <end position="564"/>
    </location>
</feature>
<dbReference type="Pfam" id="PF02518">
    <property type="entry name" value="HATPase_c"/>
    <property type="match status" value="1"/>
</dbReference>
<keyword evidence="8" id="KW-0749">Sporulation</keyword>
<evidence type="ECO:0000256" key="3">
    <source>
        <dbReference type="ARBA" id="ARBA00022553"/>
    </source>
</evidence>
<dbReference type="SUPFAM" id="SSF55785">
    <property type="entry name" value="PYP-like sensor domain (PAS domain)"/>
    <property type="match status" value="2"/>
</dbReference>
<sequence>MKIKTYIVPLLVLLAYVASIHSVSFFISSVDGVENKAIAYVIEFLVMLLFTFLVIGLIGWGKKRYPRFFENQASACPFMNAEQSLAYLRTKAVLEITKEDYTNILRQQQGMTFKFVKVDGRFIHTLCDGRLLHKLGLTPEEVVGKELRDFYPEDMAKNKETYYQRAWDGEEDVVYEGCANDVVYLATLRPVIKNGEVVEVISSCVDITILKKTMQALNESEERFRQIAEHIEEVFWIVDPNTRKFLYLSPAYERVWGFSRKEFFRDPAKMFRVIHPDDRERIIQAQDDMQTGYFDHEYRIVRTDGTVRWIKDRGFPVYVDGVLHRIVGIAEDITDLRLNEELLIKSEKLAVLGELAAGIAHEIRNPLTSLRGFVQLMQKQQGQENRIYMDIMLSEINRINAIVGEFLVLAKPTVASFVSKDIHGILQQIVLLLEPDCLLHNITVEDALETEGMLIMCEENSLKQVFINILKNAIDSMPQGGEIRIESQEWEEGMLQITIIDNGCGISEERLRNIGEPFYTTKEKGTGLGLMVSYKIIQNHQGRIEIKSEVGKGTAVAIFLPFQRVQAIA</sequence>
<keyword evidence="5" id="KW-0547">Nucleotide-binding</keyword>
<evidence type="ECO:0000256" key="9">
    <source>
        <dbReference type="ARBA" id="ARBA00023012"/>
    </source>
</evidence>
<keyword evidence="4" id="KW-0808">Transferase</keyword>
<keyword evidence="6" id="KW-0418">Kinase</keyword>
<dbReference type="OrthoDB" id="9815750at2"/>
<evidence type="ECO:0000256" key="1">
    <source>
        <dbReference type="ARBA" id="ARBA00000085"/>
    </source>
</evidence>
<dbReference type="NCBIfam" id="TIGR00229">
    <property type="entry name" value="sensory_box"/>
    <property type="match status" value="2"/>
</dbReference>
<dbReference type="SMART" id="SM00086">
    <property type="entry name" value="PAC"/>
    <property type="match status" value="1"/>
</dbReference>
<dbReference type="InterPro" id="IPR003661">
    <property type="entry name" value="HisK_dim/P_dom"/>
</dbReference>
<feature type="transmembrane region" description="Helical" evidence="10">
    <location>
        <begin position="38"/>
        <end position="60"/>
    </location>
</feature>
<keyword evidence="10" id="KW-0812">Transmembrane</keyword>
<dbReference type="InterPro" id="IPR036097">
    <property type="entry name" value="HisK_dim/P_sf"/>
</dbReference>